<dbReference type="Gene3D" id="3.40.50.10240">
    <property type="entry name" value="Thiamin pyrophosphokinase, catalytic domain"/>
    <property type="match status" value="1"/>
</dbReference>
<dbReference type="SUPFAM" id="SSF63999">
    <property type="entry name" value="Thiamin pyrophosphokinase, catalytic domain"/>
    <property type="match status" value="1"/>
</dbReference>
<dbReference type="InterPro" id="IPR007371">
    <property type="entry name" value="TPK_catalytic"/>
</dbReference>
<dbReference type="PANTHER" id="PTHR41299:SF1">
    <property type="entry name" value="THIAMINE PYROPHOSPHOKINASE"/>
    <property type="match status" value="1"/>
</dbReference>
<keyword evidence="1" id="KW-0808">Transferase</keyword>
<dbReference type="InterPro" id="IPR007373">
    <property type="entry name" value="Thiamin_PyroPKinase_B1-bd"/>
</dbReference>
<dbReference type="GO" id="GO:0009229">
    <property type="term" value="P:thiamine diphosphate biosynthetic process"/>
    <property type="evidence" value="ECO:0007669"/>
    <property type="project" value="InterPro"/>
</dbReference>
<evidence type="ECO:0000313" key="8">
    <source>
        <dbReference type="Proteomes" id="UP000198972"/>
    </source>
</evidence>
<organism evidence="7 8">
    <name type="scientific">Fontibacillus panacisegetis</name>
    <dbReference type="NCBI Taxonomy" id="670482"/>
    <lineage>
        <taxon>Bacteria</taxon>
        <taxon>Bacillati</taxon>
        <taxon>Bacillota</taxon>
        <taxon>Bacilli</taxon>
        <taxon>Bacillales</taxon>
        <taxon>Paenibacillaceae</taxon>
        <taxon>Fontibacillus</taxon>
    </lineage>
</organism>
<dbReference type="InterPro" id="IPR036371">
    <property type="entry name" value="TPK_B1-bd_sf"/>
</dbReference>
<dbReference type="STRING" id="670482.SAMN04488542_103101"/>
<dbReference type="Proteomes" id="UP000198972">
    <property type="component" value="Unassembled WGS sequence"/>
</dbReference>
<evidence type="ECO:0000256" key="4">
    <source>
        <dbReference type="ARBA" id="ARBA00022840"/>
    </source>
</evidence>
<dbReference type="SMART" id="SM00983">
    <property type="entry name" value="TPK_B1_binding"/>
    <property type="match status" value="1"/>
</dbReference>
<dbReference type="EC" id="2.7.6.2" evidence="5"/>
<evidence type="ECO:0000256" key="3">
    <source>
        <dbReference type="ARBA" id="ARBA00022777"/>
    </source>
</evidence>
<accession>A0A1G7GKX8</accession>
<dbReference type="InterPro" id="IPR006282">
    <property type="entry name" value="Thi_PPkinase"/>
</dbReference>
<gene>
    <name evidence="7" type="ORF">SAMN04488542_103101</name>
</gene>
<keyword evidence="4" id="KW-0067">ATP-binding</keyword>
<name>A0A1G7GKX8_9BACL</name>
<dbReference type="PANTHER" id="PTHR41299">
    <property type="entry name" value="THIAMINE PYROPHOSPHOKINASE"/>
    <property type="match status" value="1"/>
</dbReference>
<dbReference type="GO" id="GO:0004788">
    <property type="term" value="F:thiamine diphosphokinase activity"/>
    <property type="evidence" value="ECO:0007669"/>
    <property type="project" value="UniProtKB-UniRule"/>
</dbReference>
<dbReference type="GO" id="GO:0006772">
    <property type="term" value="P:thiamine metabolic process"/>
    <property type="evidence" value="ECO:0007669"/>
    <property type="project" value="UniProtKB-UniRule"/>
</dbReference>
<dbReference type="EMBL" id="FNBG01000003">
    <property type="protein sequence ID" value="SDE88787.1"/>
    <property type="molecule type" value="Genomic_DNA"/>
</dbReference>
<dbReference type="CDD" id="cd07995">
    <property type="entry name" value="TPK"/>
    <property type="match status" value="1"/>
</dbReference>
<dbReference type="GO" id="GO:0005524">
    <property type="term" value="F:ATP binding"/>
    <property type="evidence" value="ECO:0007669"/>
    <property type="project" value="UniProtKB-KW"/>
</dbReference>
<protein>
    <recommendedName>
        <fullName evidence="5">Thiamine diphosphokinase</fullName>
        <ecNumber evidence="5">2.7.6.2</ecNumber>
    </recommendedName>
</protein>
<dbReference type="OrthoDB" id="9804377at2"/>
<dbReference type="GO" id="GO:0030975">
    <property type="term" value="F:thiamine binding"/>
    <property type="evidence" value="ECO:0007669"/>
    <property type="project" value="InterPro"/>
</dbReference>
<dbReference type="NCBIfam" id="TIGR01378">
    <property type="entry name" value="thi_PPkinase"/>
    <property type="match status" value="1"/>
</dbReference>
<evidence type="ECO:0000313" key="7">
    <source>
        <dbReference type="EMBL" id="SDE88787.1"/>
    </source>
</evidence>
<dbReference type="RefSeq" id="WP_091227069.1">
    <property type="nucleotide sequence ID" value="NZ_FNBG01000003.1"/>
</dbReference>
<evidence type="ECO:0000256" key="5">
    <source>
        <dbReference type="NCBIfam" id="TIGR01378"/>
    </source>
</evidence>
<keyword evidence="2" id="KW-0547">Nucleotide-binding</keyword>
<dbReference type="SUPFAM" id="SSF63862">
    <property type="entry name" value="Thiamin pyrophosphokinase, substrate-binding domain"/>
    <property type="match status" value="1"/>
</dbReference>
<keyword evidence="8" id="KW-1185">Reference proteome</keyword>
<dbReference type="InterPro" id="IPR036759">
    <property type="entry name" value="TPK_catalytic_sf"/>
</dbReference>
<evidence type="ECO:0000259" key="6">
    <source>
        <dbReference type="SMART" id="SM00983"/>
    </source>
</evidence>
<dbReference type="InterPro" id="IPR053149">
    <property type="entry name" value="TPK"/>
</dbReference>
<keyword evidence="3 7" id="KW-0418">Kinase</keyword>
<dbReference type="Pfam" id="PF04265">
    <property type="entry name" value="TPK_B1_binding"/>
    <property type="match status" value="1"/>
</dbReference>
<evidence type="ECO:0000256" key="1">
    <source>
        <dbReference type="ARBA" id="ARBA00022679"/>
    </source>
</evidence>
<evidence type="ECO:0000256" key="2">
    <source>
        <dbReference type="ARBA" id="ARBA00022741"/>
    </source>
</evidence>
<dbReference type="Pfam" id="PF04263">
    <property type="entry name" value="TPK_catalytic"/>
    <property type="match status" value="1"/>
</dbReference>
<dbReference type="GO" id="GO:0016301">
    <property type="term" value="F:kinase activity"/>
    <property type="evidence" value="ECO:0007669"/>
    <property type="project" value="UniProtKB-KW"/>
</dbReference>
<sequence length="214" mass="23469">MTSTNRVLIFTGGQIDPALLDEIRQEDIIIGADRGALFLIKHDIIPDIAVGDFDSVTPEEMEVIRAHSRELIACDAINKDLTDTELAIDLAIDKQPGEIVIIGALGSRLDHTLSNVHMLLRAMHHQITASIMDHNNYVTLTGSSSIVQSRGYTYVSLLPLTPEVTGIYLDGFMYPLEDATLKIGQSLGISNRLLDTEGTVRIESGFLLIIQSKD</sequence>
<feature type="domain" description="Thiamin pyrophosphokinase thiamin-binding" evidence="6">
    <location>
        <begin position="142"/>
        <end position="208"/>
    </location>
</feature>
<dbReference type="AlphaFoldDB" id="A0A1G7GKX8"/>
<reference evidence="7 8" key="1">
    <citation type="submission" date="2016-10" db="EMBL/GenBank/DDBJ databases">
        <authorList>
            <person name="de Groot N.N."/>
        </authorList>
    </citation>
    <scope>NUCLEOTIDE SEQUENCE [LARGE SCALE GENOMIC DNA]</scope>
    <source>
        <strain evidence="7 8">DSM 28129</strain>
    </source>
</reference>
<proteinExistence type="predicted"/>